<dbReference type="EMBL" id="LWDF02000227">
    <property type="protein sequence ID" value="KAE8251890.1"/>
    <property type="molecule type" value="Genomic_DNA"/>
</dbReference>
<evidence type="ECO:0000256" key="1">
    <source>
        <dbReference type="SAM" id="MobiDB-lite"/>
    </source>
</evidence>
<reference evidence="2" key="2">
    <citation type="journal article" date="2019" name="IMA Fungus">
        <title>Genome sequencing and comparison of five Tilletia species to identify candidate genes for the detection of regulated species infecting wheat.</title>
        <authorList>
            <person name="Nguyen H.D.T."/>
            <person name="Sultana T."/>
            <person name="Kesanakurti P."/>
            <person name="Hambleton S."/>
        </authorList>
    </citation>
    <scope>NUCLEOTIDE SEQUENCE</scope>
    <source>
        <strain evidence="2">DAOMC 236416</strain>
    </source>
</reference>
<feature type="compositionally biased region" description="Low complexity" evidence="1">
    <location>
        <begin position="500"/>
        <end position="511"/>
    </location>
</feature>
<accession>A0A8T8T1A1</accession>
<feature type="region of interest" description="Disordered" evidence="1">
    <location>
        <begin position="545"/>
        <end position="1146"/>
    </location>
</feature>
<evidence type="ECO:0000313" key="2">
    <source>
        <dbReference type="EMBL" id="KAE8251890.1"/>
    </source>
</evidence>
<feature type="compositionally biased region" description="Polar residues" evidence="1">
    <location>
        <begin position="773"/>
        <end position="782"/>
    </location>
</feature>
<feature type="region of interest" description="Disordered" evidence="1">
    <location>
        <begin position="163"/>
        <end position="186"/>
    </location>
</feature>
<keyword evidence="3" id="KW-1185">Reference proteome</keyword>
<sequence>MTMYSRAYSDPRSLVLLFSAPFIVHLPLHQPPLPPYAQTGIALPLITPVLASHSLAMSQSPRSPPQASISLSTSPGASSSTAKIVAQLTGDRNSWSYPASGGGSSPNPASGSTPRVVKSLVAEYEEVAKRIDEEAARSISRRASISSIGGRRSSFSHVVHVHGVRGEGKGGSGDVPRSSSERERDPDVYHSVFLDDPRHPESFQAQQLSGALIDPILLHGALENVSTITAGENARRERKGRRADAGLENSNGGGSGARPLSAASIGVTRQNSGKVSKKSSRRTSANPLRTSATSVGHGSAGGRHRPPGNGPGPIPIPPPRVASSTLATGLLNSPTQPNFPSGGANPGFVPGFVAELNAAAQAAQSHAGPSVARAAVPRTGSSSSSGAVAGPSSSPSLGLKKELSGSRRPGSGATRQRSTKSSRSDVGHASSSSSRMQGLNLPPMPEILPPRGSSMHHFVDTPQNSMASPPTTPPSLTSNRLSSVGRRTSSETKGPPSLGQVVQSVVDSSSSPGDFATDSPGGSILLQRRGINKTWEPLAISGEMGRQVQQPDGSFQESGSAGSVGASPRLAASPSATTVDEEEEEEQEEIRPEDDLQISSRWASSQHGGGDSIPHHHGHHQHSLSRVSNDSSNSGWTGVSEPLIIKSRARRGTFGSQRGSGIGSLPPVVTTNSSVDPASVGRPSFSSVRSSAWPHGGEGELLPSAASHGHGSRAASGSGSGTPNGAVSSNTRRSVSPQSPPSAALSPEYNAVRLSYGSSGMSSSSRNRESMFTARSSMSATNGHGLELDGISAQSHDVNSTMGDEYRAAKRGSGVPSVWIGPARAGDETEDGEEFFDAHSDEGDEGDEDSGEEQARRQQRRESEQPQQPQRSPSAQQRGRVNRLSKRSSVRSSVLSQPASIRNGHGSSRAPSPAKSAGTENHESDSAAAGHGSSVTLSGNPDAAYPAKTSDGLLLPPVLLSTPSSSPAIAPALAPESSSSSAPTPPSFQSPSSRRPVPVPPKRRSRIKVLPKETFEEDVQSSSNSSNEAANSYVRHSSLRPESTVASHKRSKHESPGSRQGPDYVRQRDPSAEDLTLRQGDVPVQAVVVDAEDQEQVKMEDEPGLVEPQTRFEEEQASSPSEPVPPPVPDFETPTQPQMPMPMPMPMKSLREREEIARAKTLRRLEKVEGASARRRQAEAEARAREATRTNGKSAIADLIDGRYSPQNSPEQRDSFQVRFDEGRMKAVAAEARAGVAPPNDFSADRGLADDTPVYVIGHSEDAATPTPDRLFMTPQAATTSPLGPVGRKSLDSKSARKSIFGDSSQRSPESTLLKRGSRGVEFAEMNLGGEGANGMHNTASLGRKKGLAALFGRSRRKSVAAPGSVSHGPPDVDTMPMPMPSPSLLAARRPSEPYVRIGKMVTPASPELGPVPSVSAPTQISSPSSSAQQHGLGFAFQEESPVSRSDIPADGRNTPSGRWRSRMPSMSSVRNPYQGRKSESTAPPLPGLISAEPVDEEWRRNLLADAVGLSLGLGPSKVPRSESRSGYRSNDERPETPMMRRSATPLPMDDDDPQETIKKSLSTPLLSDDLVDDGDESNKIDTLMMDLDNGLLIDAVGRRARSRTEGEKTGTTQMSVIERSASTFADLGGLARRIRGTPKSPFQRSNSTLPSPDLSAEMPSTSMEVPQARVQGGSAGPRVYSTILEDGPHRSRSETLWQRGNGGMETIDSLGVDVANPQMWPSEGGHGSAVGHTEMSGLRSGSQASLNGSGAWGNSVSYEGMDDGSAMVNHRAPIPSPVLESLGRMSRSVDHHHMSSPNGGGGSANGEHDWTGAASMQNHHSGSGGRAGGMNSRPSGMLSSLKARLRGRRQTESSPLGIGHVPLTNSQAVGHMAPGGMSSSYGYPNPNSTATSFQGHAQSSQQSFGAAQEATQRMMAAAAERDLSFTPSVTHSTLPPESPSASGFPASISGGKVSDGAADMYRPSFNERRNPYLVPPSPTGWSVGANVENMMTPLASVSAPGSNDHRRTSTSDLVAFDQMLRGYSAANNVLVRQIAARASSSNNHGSSMVSS</sequence>
<feature type="region of interest" description="Disordered" evidence="1">
    <location>
        <begin position="1887"/>
        <end position="1909"/>
    </location>
</feature>
<dbReference type="Proteomes" id="UP000077521">
    <property type="component" value="Unassembled WGS sequence"/>
</dbReference>
<proteinExistence type="predicted"/>
<feature type="compositionally biased region" description="Low complexity" evidence="1">
    <location>
        <begin position="1893"/>
        <end position="1909"/>
    </location>
</feature>
<feature type="compositionally biased region" description="Pro residues" evidence="1">
    <location>
        <begin position="308"/>
        <end position="320"/>
    </location>
</feature>
<feature type="compositionally biased region" description="Polar residues" evidence="1">
    <location>
        <begin position="56"/>
        <end position="67"/>
    </location>
</feature>
<reference evidence="2" key="1">
    <citation type="submission" date="2016-04" db="EMBL/GenBank/DDBJ databases">
        <authorList>
            <person name="Nguyen H.D."/>
            <person name="Samba Siva P."/>
            <person name="Cullis J."/>
            <person name="Levesque C.A."/>
            <person name="Hambleton S."/>
        </authorList>
    </citation>
    <scope>NUCLEOTIDE SEQUENCE</scope>
    <source>
        <strain evidence="2">DAOMC 236416</strain>
    </source>
</reference>
<feature type="compositionally biased region" description="Polar residues" evidence="1">
    <location>
        <begin position="723"/>
        <end position="733"/>
    </location>
</feature>
<feature type="compositionally biased region" description="Low complexity" evidence="1">
    <location>
        <begin position="624"/>
        <end position="634"/>
    </location>
</feature>
<feature type="compositionally biased region" description="Polar residues" evidence="1">
    <location>
        <begin position="1929"/>
        <end position="1942"/>
    </location>
</feature>
<gene>
    <name evidence="2" type="ORF">A4X13_0g3803</name>
</gene>
<feature type="compositionally biased region" description="Polar residues" evidence="1">
    <location>
        <begin position="897"/>
        <end position="910"/>
    </location>
</feature>
<feature type="compositionally biased region" description="Low complexity" evidence="1">
    <location>
        <begin position="1021"/>
        <end position="1032"/>
    </location>
</feature>
<feature type="region of interest" description="Disordered" evidence="1">
    <location>
        <begin position="370"/>
        <end position="528"/>
    </location>
</feature>
<feature type="compositionally biased region" description="Low complexity" evidence="1">
    <location>
        <begin position="953"/>
        <end position="982"/>
    </location>
</feature>
<feature type="compositionally biased region" description="Acidic residues" evidence="1">
    <location>
        <begin position="579"/>
        <end position="588"/>
    </location>
</feature>
<evidence type="ECO:0000313" key="3">
    <source>
        <dbReference type="Proteomes" id="UP000077521"/>
    </source>
</evidence>
<feature type="compositionally biased region" description="Polar residues" evidence="1">
    <location>
        <begin position="1641"/>
        <end position="1651"/>
    </location>
</feature>
<feature type="compositionally biased region" description="Low complexity" evidence="1">
    <location>
        <begin position="68"/>
        <end position="80"/>
    </location>
</feature>
<feature type="compositionally biased region" description="Polar residues" evidence="1">
    <location>
        <begin position="1302"/>
        <end position="1311"/>
    </location>
</feature>
<feature type="compositionally biased region" description="Low complexity" evidence="1">
    <location>
        <begin position="755"/>
        <end position="765"/>
    </location>
</feature>
<feature type="compositionally biased region" description="Basic and acidic residues" evidence="1">
    <location>
        <begin position="853"/>
        <end position="864"/>
    </location>
</feature>
<feature type="region of interest" description="Disordered" evidence="1">
    <location>
        <begin position="1789"/>
        <end position="1838"/>
    </location>
</feature>
<feature type="compositionally biased region" description="Low complexity" evidence="1">
    <location>
        <begin position="704"/>
        <end position="717"/>
    </location>
</feature>
<feature type="compositionally biased region" description="Low complexity" evidence="1">
    <location>
        <begin position="1414"/>
        <end position="1430"/>
    </location>
</feature>
<feature type="region of interest" description="Disordered" evidence="1">
    <location>
        <begin position="1511"/>
        <end position="1557"/>
    </location>
</feature>
<feature type="region of interest" description="Disordered" evidence="1">
    <location>
        <begin position="229"/>
        <end position="344"/>
    </location>
</feature>
<feature type="compositionally biased region" description="Low complexity" evidence="1">
    <location>
        <begin position="865"/>
        <end position="879"/>
    </location>
</feature>
<feature type="compositionally biased region" description="Acidic residues" evidence="1">
    <location>
        <begin position="842"/>
        <end position="852"/>
    </location>
</feature>
<feature type="region of interest" description="Disordered" evidence="1">
    <location>
        <begin position="1353"/>
        <end position="1490"/>
    </location>
</feature>
<feature type="region of interest" description="Disordered" evidence="1">
    <location>
        <begin position="95"/>
        <end position="114"/>
    </location>
</feature>
<feature type="compositionally biased region" description="Polar residues" evidence="1">
    <location>
        <begin position="597"/>
        <end position="606"/>
    </location>
</feature>
<feature type="compositionally biased region" description="Low complexity" evidence="1">
    <location>
        <begin position="734"/>
        <end position="747"/>
    </location>
</feature>
<feature type="compositionally biased region" description="Polar residues" evidence="1">
    <location>
        <begin position="322"/>
        <end position="339"/>
    </location>
</feature>
<feature type="region of interest" description="Disordered" evidence="1">
    <location>
        <begin position="1163"/>
        <end position="1216"/>
    </location>
</feature>
<name>A0A8T8T1A1_9BASI</name>
<feature type="region of interest" description="Disordered" evidence="1">
    <location>
        <begin position="1929"/>
        <end position="1948"/>
    </location>
</feature>
<feature type="compositionally biased region" description="Low complexity" evidence="1">
    <location>
        <begin position="474"/>
        <end position="483"/>
    </location>
</feature>
<feature type="compositionally biased region" description="Polar residues" evidence="1">
    <location>
        <begin position="547"/>
        <end position="561"/>
    </location>
</feature>
<feature type="region of interest" description="Disordered" evidence="1">
    <location>
        <begin position="56"/>
        <end position="82"/>
    </location>
</feature>
<protein>
    <submittedName>
        <fullName evidence="2">Uncharacterized protein</fullName>
    </submittedName>
</protein>
<feature type="compositionally biased region" description="Basic and acidic residues" evidence="1">
    <location>
        <begin position="1520"/>
        <end position="1536"/>
    </location>
</feature>
<organism evidence="2 3">
    <name type="scientific">Tilletia indica</name>
    <dbReference type="NCBI Taxonomy" id="43049"/>
    <lineage>
        <taxon>Eukaryota</taxon>
        <taxon>Fungi</taxon>
        <taxon>Dikarya</taxon>
        <taxon>Basidiomycota</taxon>
        <taxon>Ustilaginomycotina</taxon>
        <taxon>Exobasidiomycetes</taxon>
        <taxon>Tilletiales</taxon>
        <taxon>Tilletiaceae</taxon>
        <taxon>Tilletia</taxon>
    </lineage>
</organism>
<feature type="compositionally biased region" description="Basic residues" evidence="1">
    <location>
        <begin position="880"/>
        <end position="889"/>
    </location>
</feature>
<feature type="region of interest" description="Disordered" evidence="1">
    <location>
        <begin position="1260"/>
        <end position="1318"/>
    </location>
</feature>
<feature type="region of interest" description="Disordered" evidence="1">
    <location>
        <begin position="1635"/>
        <end position="1660"/>
    </location>
</feature>
<feature type="compositionally biased region" description="Low complexity" evidence="1">
    <location>
        <begin position="380"/>
        <end position="398"/>
    </location>
</feature>
<feature type="compositionally biased region" description="Polar residues" evidence="1">
    <location>
        <begin position="792"/>
        <end position="802"/>
    </location>
</feature>
<feature type="compositionally biased region" description="Basic and acidic residues" evidence="1">
    <location>
        <begin position="1176"/>
        <end position="1188"/>
    </location>
</feature>
<feature type="compositionally biased region" description="Polar residues" evidence="1">
    <location>
        <begin position="282"/>
        <end position="296"/>
    </location>
</feature>
<comment type="caution">
    <text evidence="2">The sequence shown here is derived from an EMBL/GenBank/DDBJ whole genome shotgun (WGS) entry which is preliminary data.</text>
</comment>